<evidence type="ECO:0000313" key="3">
    <source>
        <dbReference type="Proteomes" id="UP000523431"/>
    </source>
</evidence>
<name>A0A7W6ZIA1_RHIET</name>
<dbReference type="Proteomes" id="UP000523431">
    <property type="component" value="Unassembled WGS sequence"/>
</dbReference>
<dbReference type="EMBL" id="JACIID010000005">
    <property type="protein sequence ID" value="MBB4536172.1"/>
    <property type="molecule type" value="Genomic_DNA"/>
</dbReference>
<reference evidence="3 4" key="1">
    <citation type="submission" date="2020-08" db="EMBL/GenBank/DDBJ databases">
        <title>Genomic Encyclopedia of Type Strains, Phase IV (KMG-V): Genome sequencing to study the core and pangenomes of soil and plant-associated prokaryotes.</title>
        <authorList>
            <person name="Whitman W."/>
        </authorList>
    </citation>
    <scope>NUCLEOTIDE SEQUENCE [LARGE SCALE GENOMIC DNA]</scope>
    <source>
        <strain evidence="1 4">SEMIA 471</strain>
        <strain evidence="2 3">SEMIA 489</strain>
    </source>
</reference>
<proteinExistence type="predicted"/>
<dbReference type="EMBL" id="JACIHU010000005">
    <property type="protein sequence ID" value="MBB4480278.1"/>
    <property type="molecule type" value="Genomic_DNA"/>
</dbReference>
<gene>
    <name evidence="1" type="ORF">GGE46_002861</name>
    <name evidence="2" type="ORF">GGE57_002923</name>
</gene>
<dbReference type="Proteomes" id="UP000557344">
    <property type="component" value="Unassembled WGS sequence"/>
</dbReference>
<dbReference type="AlphaFoldDB" id="A0A7W6ZIA1"/>
<sequence>MAIISVPPLPPPVGVRHLRDTVAEGPILRSAGADDDHHVLGSKARRLRHEIDKQAIERRLHFGRSGPADGDRDIDEIAGARAGEIATVKDQLVLVVLVDGLEAIVFRHVEGLD</sequence>
<organism evidence="2 3">
    <name type="scientific">Rhizobium etli</name>
    <dbReference type="NCBI Taxonomy" id="29449"/>
    <lineage>
        <taxon>Bacteria</taxon>
        <taxon>Pseudomonadati</taxon>
        <taxon>Pseudomonadota</taxon>
        <taxon>Alphaproteobacteria</taxon>
        <taxon>Hyphomicrobiales</taxon>
        <taxon>Rhizobiaceae</taxon>
        <taxon>Rhizobium/Agrobacterium group</taxon>
        <taxon>Rhizobium</taxon>
    </lineage>
</organism>
<evidence type="ECO:0000313" key="4">
    <source>
        <dbReference type="Proteomes" id="UP000557344"/>
    </source>
</evidence>
<accession>A0A7W6ZIA1</accession>
<protein>
    <submittedName>
        <fullName evidence="2">Uncharacterized protein</fullName>
    </submittedName>
</protein>
<evidence type="ECO:0000313" key="1">
    <source>
        <dbReference type="EMBL" id="MBB4480278.1"/>
    </source>
</evidence>
<evidence type="ECO:0000313" key="2">
    <source>
        <dbReference type="EMBL" id="MBB4536172.1"/>
    </source>
</evidence>
<comment type="caution">
    <text evidence="2">The sequence shown here is derived from an EMBL/GenBank/DDBJ whole genome shotgun (WGS) entry which is preliminary data.</text>
</comment>